<evidence type="ECO:0000313" key="8">
    <source>
        <dbReference type="Proteomes" id="UP000242525"/>
    </source>
</evidence>
<dbReference type="AlphaFoldDB" id="A0A0J9XAA8"/>
<keyword evidence="2 5" id="KW-0812">Transmembrane</keyword>
<evidence type="ECO:0000256" key="3">
    <source>
        <dbReference type="ARBA" id="ARBA00022989"/>
    </source>
</evidence>
<feature type="transmembrane region" description="Helical" evidence="5">
    <location>
        <begin position="200"/>
        <end position="223"/>
    </location>
</feature>
<evidence type="ECO:0000256" key="1">
    <source>
        <dbReference type="ARBA" id="ARBA00004141"/>
    </source>
</evidence>
<feature type="transmembrane region" description="Helical" evidence="5">
    <location>
        <begin position="295"/>
        <end position="317"/>
    </location>
</feature>
<dbReference type="Pfam" id="PF07690">
    <property type="entry name" value="MFS_1"/>
    <property type="match status" value="1"/>
</dbReference>
<feature type="domain" description="Major facilitator superfamily (MFS) profile" evidence="6">
    <location>
        <begin position="83"/>
        <end position="596"/>
    </location>
</feature>
<dbReference type="PANTHER" id="PTHR23507:SF1">
    <property type="entry name" value="FI18259P1-RELATED"/>
    <property type="match status" value="1"/>
</dbReference>
<dbReference type="InterPro" id="IPR020846">
    <property type="entry name" value="MFS_dom"/>
</dbReference>
<evidence type="ECO:0000256" key="4">
    <source>
        <dbReference type="ARBA" id="ARBA00023136"/>
    </source>
</evidence>
<feature type="transmembrane region" description="Helical" evidence="5">
    <location>
        <begin position="571"/>
        <end position="591"/>
    </location>
</feature>
<dbReference type="GO" id="GO:0022857">
    <property type="term" value="F:transmembrane transporter activity"/>
    <property type="evidence" value="ECO:0007669"/>
    <property type="project" value="InterPro"/>
</dbReference>
<dbReference type="PROSITE" id="PS50850">
    <property type="entry name" value="MFS"/>
    <property type="match status" value="1"/>
</dbReference>
<feature type="transmembrane region" description="Helical" evidence="5">
    <location>
        <begin position="437"/>
        <end position="459"/>
    </location>
</feature>
<dbReference type="OrthoDB" id="3026777at2759"/>
<reference evidence="7" key="1">
    <citation type="submission" date="2014-03" db="EMBL/GenBank/DDBJ databases">
        <authorList>
            <person name="Casaregola S."/>
        </authorList>
    </citation>
    <scope>NUCLEOTIDE SEQUENCE [LARGE SCALE GENOMIC DNA]</scope>
    <source>
        <strain evidence="7">CLIB 918</strain>
    </source>
</reference>
<protein>
    <recommendedName>
        <fullName evidence="6">Major facilitator superfamily (MFS) profile domain-containing protein</fullName>
    </recommendedName>
</protein>
<dbReference type="PANTHER" id="PTHR23507">
    <property type="entry name" value="ZGC:174356"/>
    <property type="match status" value="1"/>
</dbReference>
<feature type="transmembrane region" description="Helical" evidence="5">
    <location>
        <begin position="266"/>
        <end position="289"/>
    </location>
</feature>
<organism evidence="7 8">
    <name type="scientific">Geotrichum candidum</name>
    <name type="common">Oospora lactis</name>
    <name type="synonym">Dipodascus geotrichum</name>
    <dbReference type="NCBI Taxonomy" id="1173061"/>
    <lineage>
        <taxon>Eukaryota</taxon>
        <taxon>Fungi</taxon>
        <taxon>Dikarya</taxon>
        <taxon>Ascomycota</taxon>
        <taxon>Saccharomycotina</taxon>
        <taxon>Dipodascomycetes</taxon>
        <taxon>Dipodascales</taxon>
        <taxon>Dipodascaceae</taxon>
        <taxon>Geotrichum</taxon>
    </lineage>
</organism>
<feature type="transmembrane region" description="Helical" evidence="5">
    <location>
        <begin position="534"/>
        <end position="559"/>
    </location>
</feature>
<comment type="caution">
    <text evidence="7">The sequence shown here is derived from an EMBL/GenBank/DDBJ whole genome shotgun (WGS) entry which is preliminary data.</text>
</comment>
<keyword evidence="3 5" id="KW-1133">Transmembrane helix</keyword>
<evidence type="ECO:0000256" key="5">
    <source>
        <dbReference type="SAM" id="Phobius"/>
    </source>
</evidence>
<name>A0A0J9XAA8_GEOCN</name>
<keyword evidence="8" id="KW-1185">Reference proteome</keyword>
<feature type="transmembrane region" description="Helical" evidence="5">
    <location>
        <begin position="400"/>
        <end position="425"/>
    </location>
</feature>
<dbReference type="EMBL" id="CCBN010000005">
    <property type="protein sequence ID" value="CDO53742.1"/>
    <property type="molecule type" value="Genomic_DNA"/>
</dbReference>
<dbReference type="GO" id="GO:0016020">
    <property type="term" value="C:membrane"/>
    <property type="evidence" value="ECO:0007669"/>
    <property type="project" value="UniProtKB-SubCell"/>
</dbReference>
<dbReference type="Proteomes" id="UP000242525">
    <property type="component" value="Unassembled WGS sequence"/>
</dbReference>
<feature type="transmembrane region" description="Helical" evidence="5">
    <location>
        <begin position="501"/>
        <end position="522"/>
    </location>
</feature>
<feature type="transmembrane region" description="Helical" evidence="5">
    <location>
        <begin position="169"/>
        <end position="188"/>
    </location>
</feature>
<feature type="transmembrane region" description="Helical" evidence="5">
    <location>
        <begin position="479"/>
        <end position="495"/>
    </location>
</feature>
<evidence type="ECO:0000256" key="2">
    <source>
        <dbReference type="ARBA" id="ARBA00022692"/>
    </source>
</evidence>
<evidence type="ECO:0000259" key="6">
    <source>
        <dbReference type="PROSITE" id="PS50850"/>
    </source>
</evidence>
<accession>A0A0J9XAA8</accession>
<keyword evidence="4 5" id="KW-0472">Membrane</keyword>
<gene>
    <name evidence="7" type="ORF">BN980_GECA05s06467g</name>
</gene>
<sequence>MPEHDNNSDRSVGPLETTALLLSSNKNTTNVNYTALDDDTAFLEEEDIVQEQSEEPDNDDGDDDHYLKQELRDIPWRKRPSFKILLFAILVQIVGLCTGVTSFIDILTNLVCKDYYKSGDPSAPQITPIDSPLGPLALHASTLVTLGNNLVQSDPRCNSAKITSLVGVFQTYITTTTGILNLISIPLLSSYADRWGRKPILIFTGTCIFISNILKVFVCIWPDVFNYRILILTSVFDGIGGDETMIIIMASSYVADIVKESQRAKILSYQDAIFSGGLAIGPIIGSYILSYTNSITVLFSIGCFSTILFLIIVIFLLPESRSEKSRRQSIAAHAARRTSFLETRKKRLAFSEMNEEDLSTFSKAGLVEKFHEICHLLNFVEPLKVLKFSHIKEPKFKRNAYLLIIGQTLIAGAIVNGTPFIILLAKTRFQWTSVQNNYLISILGGTRFVTLSILLPRVLDYVRTRWFHSPVTIDRGDKTVLAGSLMLSTIGYFFISESNTGHLFMGSMAFLALGSGTSPMIRNSLIKYSPRNKVAEVLGAANMISSILSIFTPMLFAMIYKYTAEYRPQAITEVLLIGELSVLAVMCFLHVQRKDPNVISH</sequence>
<dbReference type="SUPFAM" id="SSF103473">
    <property type="entry name" value="MFS general substrate transporter"/>
    <property type="match status" value="1"/>
</dbReference>
<evidence type="ECO:0000313" key="7">
    <source>
        <dbReference type="EMBL" id="CDO53742.1"/>
    </source>
</evidence>
<dbReference type="InterPro" id="IPR011701">
    <property type="entry name" value="MFS"/>
</dbReference>
<dbReference type="InterPro" id="IPR036259">
    <property type="entry name" value="MFS_trans_sf"/>
</dbReference>
<feature type="transmembrane region" description="Helical" evidence="5">
    <location>
        <begin position="84"/>
        <end position="104"/>
    </location>
</feature>
<dbReference type="Gene3D" id="1.20.1250.20">
    <property type="entry name" value="MFS general substrate transporter like domains"/>
    <property type="match status" value="1"/>
</dbReference>
<proteinExistence type="predicted"/>
<comment type="subcellular location">
    <subcellularLocation>
        <location evidence="1">Membrane</location>
        <topology evidence="1">Multi-pass membrane protein</topology>
    </subcellularLocation>
</comment>